<evidence type="ECO:0000256" key="7">
    <source>
        <dbReference type="RuleBase" id="RU004466"/>
    </source>
</evidence>
<dbReference type="Pfam" id="PF00348">
    <property type="entry name" value="polyprenyl_synt"/>
    <property type="match status" value="1"/>
</dbReference>
<comment type="cofactor">
    <cofactor evidence="1">
        <name>Mg(2+)</name>
        <dbReference type="ChEBI" id="CHEBI:18420"/>
    </cofactor>
</comment>
<organism evidence="8 9">
    <name type="scientific">Pedobacter yulinensis</name>
    <dbReference type="NCBI Taxonomy" id="2126353"/>
    <lineage>
        <taxon>Bacteria</taxon>
        <taxon>Pseudomonadati</taxon>
        <taxon>Bacteroidota</taxon>
        <taxon>Sphingobacteriia</taxon>
        <taxon>Sphingobacteriales</taxon>
        <taxon>Sphingobacteriaceae</taxon>
        <taxon>Pedobacter</taxon>
    </lineage>
</organism>
<sequence>MLQSYQDILNKGLQDYQLPNHPRNLYEPVRYLLNLGGKRIRPVLVLMAADLFGGEPEKALHAALAIEVFHNFTLIHDDIMDQAPIRRGQPTVHEKWDTNTAILSGDVMMVEANKHLTKTEVTYLKKVLDVFNETAQGVCEGQLLDMEFEKRHDVSIAEYIGMIRLKTAILLGGALQIGAIIGGAADADARLIYDFGVNLGLAFQLQDDILDVYGDPEKFGKQIGGDILSDKKTFLLLTAFQQANEAQRKQLADLVGSQHPGKVAAVTALYDELNVRAFAEAEMDTFSEQAFDALKSISVNDFRKAALLDLAENILAREK</sequence>
<comment type="caution">
    <text evidence="8">The sequence shown here is derived from an EMBL/GenBank/DDBJ whole genome shotgun (WGS) entry which is preliminary data.</text>
</comment>
<protein>
    <submittedName>
        <fullName evidence="8">Isoprenyl synthetase</fullName>
    </submittedName>
</protein>
<dbReference type="PROSITE" id="PS00444">
    <property type="entry name" value="POLYPRENYL_SYNTHASE_2"/>
    <property type="match status" value="1"/>
</dbReference>
<dbReference type="EMBL" id="PYLS01000005">
    <property type="protein sequence ID" value="PST82496.1"/>
    <property type="molecule type" value="Genomic_DNA"/>
</dbReference>
<evidence type="ECO:0000313" key="9">
    <source>
        <dbReference type="Proteomes" id="UP000240912"/>
    </source>
</evidence>
<dbReference type="SFLD" id="SFLDS00005">
    <property type="entry name" value="Isoprenoid_Synthase_Type_I"/>
    <property type="match status" value="1"/>
</dbReference>
<keyword evidence="6" id="KW-0414">Isoprene biosynthesis</keyword>
<dbReference type="GO" id="GO:0008299">
    <property type="term" value="P:isoprenoid biosynthetic process"/>
    <property type="evidence" value="ECO:0007669"/>
    <property type="project" value="UniProtKB-KW"/>
</dbReference>
<evidence type="ECO:0000256" key="6">
    <source>
        <dbReference type="ARBA" id="ARBA00023229"/>
    </source>
</evidence>
<dbReference type="Proteomes" id="UP000240912">
    <property type="component" value="Unassembled WGS sequence"/>
</dbReference>
<dbReference type="InterPro" id="IPR008949">
    <property type="entry name" value="Isoprenoid_synthase_dom_sf"/>
</dbReference>
<keyword evidence="4" id="KW-0479">Metal-binding</keyword>
<name>A0A2T3HJ67_9SPHI</name>
<dbReference type="PANTHER" id="PTHR43281">
    <property type="entry name" value="FARNESYL DIPHOSPHATE SYNTHASE"/>
    <property type="match status" value="1"/>
</dbReference>
<gene>
    <name evidence="8" type="ORF">C7T94_07405</name>
</gene>
<dbReference type="GO" id="GO:0046872">
    <property type="term" value="F:metal ion binding"/>
    <property type="evidence" value="ECO:0007669"/>
    <property type="project" value="UniProtKB-KW"/>
</dbReference>
<dbReference type="SFLD" id="SFLDG01017">
    <property type="entry name" value="Polyprenyl_Transferase_Like"/>
    <property type="match status" value="1"/>
</dbReference>
<proteinExistence type="inferred from homology"/>
<dbReference type="PANTHER" id="PTHR43281:SF1">
    <property type="entry name" value="FARNESYL DIPHOSPHATE SYNTHASE"/>
    <property type="match status" value="1"/>
</dbReference>
<evidence type="ECO:0000256" key="3">
    <source>
        <dbReference type="ARBA" id="ARBA00022679"/>
    </source>
</evidence>
<dbReference type="PROSITE" id="PS00723">
    <property type="entry name" value="POLYPRENYL_SYNTHASE_1"/>
    <property type="match status" value="1"/>
</dbReference>
<dbReference type="GO" id="GO:0004659">
    <property type="term" value="F:prenyltransferase activity"/>
    <property type="evidence" value="ECO:0007669"/>
    <property type="project" value="InterPro"/>
</dbReference>
<evidence type="ECO:0000256" key="4">
    <source>
        <dbReference type="ARBA" id="ARBA00022723"/>
    </source>
</evidence>
<evidence type="ECO:0000256" key="5">
    <source>
        <dbReference type="ARBA" id="ARBA00022842"/>
    </source>
</evidence>
<evidence type="ECO:0000313" key="8">
    <source>
        <dbReference type="EMBL" id="PST82496.1"/>
    </source>
</evidence>
<keyword evidence="5" id="KW-0460">Magnesium</keyword>
<dbReference type="OrthoDB" id="9805316at2"/>
<evidence type="ECO:0000256" key="1">
    <source>
        <dbReference type="ARBA" id="ARBA00001946"/>
    </source>
</evidence>
<comment type="similarity">
    <text evidence="2 7">Belongs to the FPP/GGPP synthase family.</text>
</comment>
<dbReference type="RefSeq" id="WP_107214756.1">
    <property type="nucleotide sequence ID" value="NZ_KZ686269.1"/>
</dbReference>
<dbReference type="InterPro" id="IPR000092">
    <property type="entry name" value="Polyprenyl_synt"/>
</dbReference>
<keyword evidence="3 7" id="KW-0808">Transferase</keyword>
<dbReference type="CDD" id="cd00685">
    <property type="entry name" value="Trans_IPPS_HT"/>
    <property type="match status" value="1"/>
</dbReference>
<dbReference type="Gene3D" id="1.10.600.10">
    <property type="entry name" value="Farnesyl Diphosphate Synthase"/>
    <property type="match status" value="1"/>
</dbReference>
<dbReference type="InterPro" id="IPR033749">
    <property type="entry name" value="Polyprenyl_synt_CS"/>
</dbReference>
<evidence type="ECO:0000256" key="2">
    <source>
        <dbReference type="ARBA" id="ARBA00006706"/>
    </source>
</evidence>
<dbReference type="AlphaFoldDB" id="A0A2T3HJ67"/>
<keyword evidence="9" id="KW-1185">Reference proteome</keyword>
<reference evidence="8 9" key="1">
    <citation type="submission" date="2018-03" db="EMBL/GenBank/DDBJ databases">
        <authorList>
            <person name="Keele B.F."/>
        </authorList>
    </citation>
    <scope>NUCLEOTIDE SEQUENCE [LARGE SCALE GENOMIC DNA]</scope>
    <source>
        <strain evidence="8 9">YL28-9</strain>
    </source>
</reference>
<accession>A0A2T3HJ67</accession>
<dbReference type="SUPFAM" id="SSF48576">
    <property type="entry name" value="Terpenoid synthases"/>
    <property type="match status" value="1"/>
</dbReference>